<gene>
    <name evidence="1" type="ORF">SAMN05661044_02050</name>
</gene>
<accession>A0A1H7MMI0</accession>
<organism evidence="1 2">
    <name type="scientific">Olivibacter domesticus</name>
    <name type="common">Pseudosphingobacterium domesticum</name>
    <dbReference type="NCBI Taxonomy" id="407022"/>
    <lineage>
        <taxon>Bacteria</taxon>
        <taxon>Pseudomonadati</taxon>
        <taxon>Bacteroidota</taxon>
        <taxon>Sphingobacteriia</taxon>
        <taxon>Sphingobacteriales</taxon>
        <taxon>Sphingobacteriaceae</taxon>
        <taxon>Olivibacter</taxon>
    </lineage>
</organism>
<keyword evidence="1" id="KW-0645">Protease</keyword>
<dbReference type="Gene3D" id="2.40.70.10">
    <property type="entry name" value="Acid Proteases"/>
    <property type="match status" value="2"/>
</dbReference>
<keyword evidence="2" id="KW-1185">Reference proteome</keyword>
<proteinExistence type="predicted"/>
<dbReference type="AlphaFoldDB" id="A0A1H7MMI0"/>
<sequence length="417" mass="47158">MVPTLLSPFTVFTQTVKSPLVMQQALEQKNYFLLNDYYQRDSTLLSEEQQSYYKAFLLNAFNNCLASNAQIKKLIKTSAKFPDSLYVKLFMLKQDNEVKTFQYREAAETGELLLHQYRNSMTKEELADLINSNKIWTALEKTPPQTVAKHNTTISWQRDKADLLNIPVTINNTTDEFIFDTGANFSTISKSNADRLGLEILPVSFDVDGASKSNKSSLAIGKSVKLGDIEFKNVVFLVIPDEQLSFPQIDYKIEGILGYPVISQLDEIHIMQQSKQMLIRTAPTEVVAPNLAMDNLTPIVLVKVNDQSLPFYFDTGAKSSYFNSSYFNHSRAEIIKNGRQDSLLLGGAGGARKNNSFLVKNYMLQIGNNKVQMPKMHVMTTKNNLNDEKAYGTIGQDFISQFSEMIISFKSMILNFK</sequence>
<dbReference type="InterPro" id="IPR001969">
    <property type="entry name" value="Aspartic_peptidase_AS"/>
</dbReference>
<dbReference type="PROSITE" id="PS00141">
    <property type="entry name" value="ASP_PROTEASE"/>
    <property type="match status" value="1"/>
</dbReference>
<dbReference type="Pfam" id="PF13650">
    <property type="entry name" value="Asp_protease_2"/>
    <property type="match status" value="1"/>
</dbReference>
<dbReference type="GO" id="GO:0006508">
    <property type="term" value="P:proteolysis"/>
    <property type="evidence" value="ECO:0007669"/>
    <property type="project" value="UniProtKB-KW"/>
</dbReference>
<dbReference type="STRING" id="407022.SAMN05661044_02050"/>
<dbReference type="GO" id="GO:0004190">
    <property type="term" value="F:aspartic-type endopeptidase activity"/>
    <property type="evidence" value="ECO:0007669"/>
    <property type="project" value="InterPro"/>
</dbReference>
<dbReference type="CDD" id="cd05483">
    <property type="entry name" value="retropepsin_like_bacteria"/>
    <property type="match status" value="1"/>
</dbReference>
<reference evidence="2" key="1">
    <citation type="submission" date="2016-10" db="EMBL/GenBank/DDBJ databases">
        <authorList>
            <person name="Varghese N."/>
            <person name="Submissions S."/>
        </authorList>
    </citation>
    <scope>NUCLEOTIDE SEQUENCE [LARGE SCALE GENOMIC DNA]</scope>
    <source>
        <strain evidence="2">DSM 18733</strain>
    </source>
</reference>
<name>A0A1H7MMI0_OLID1</name>
<dbReference type="EMBL" id="FOAF01000001">
    <property type="protein sequence ID" value="SEL11885.1"/>
    <property type="molecule type" value="Genomic_DNA"/>
</dbReference>
<dbReference type="InterPro" id="IPR021109">
    <property type="entry name" value="Peptidase_aspartic_dom_sf"/>
</dbReference>
<dbReference type="SUPFAM" id="SSF50630">
    <property type="entry name" value="Acid proteases"/>
    <property type="match status" value="2"/>
</dbReference>
<protein>
    <submittedName>
        <fullName evidence="1">Aspartyl protease</fullName>
    </submittedName>
</protein>
<dbReference type="Proteomes" id="UP000199421">
    <property type="component" value="Unassembled WGS sequence"/>
</dbReference>
<evidence type="ECO:0000313" key="2">
    <source>
        <dbReference type="Proteomes" id="UP000199421"/>
    </source>
</evidence>
<evidence type="ECO:0000313" key="1">
    <source>
        <dbReference type="EMBL" id="SEL11885.1"/>
    </source>
</evidence>
<dbReference type="InterPro" id="IPR034122">
    <property type="entry name" value="Retropepsin-like_bacterial"/>
</dbReference>
<keyword evidence="1" id="KW-0378">Hydrolase</keyword>